<dbReference type="EMBL" id="CM055757">
    <property type="protein sequence ID" value="KAJ7989155.1"/>
    <property type="molecule type" value="Genomic_DNA"/>
</dbReference>
<organism evidence="1 2">
    <name type="scientific">Dallia pectoralis</name>
    <name type="common">Alaska blackfish</name>
    <dbReference type="NCBI Taxonomy" id="75939"/>
    <lineage>
        <taxon>Eukaryota</taxon>
        <taxon>Metazoa</taxon>
        <taxon>Chordata</taxon>
        <taxon>Craniata</taxon>
        <taxon>Vertebrata</taxon>
        <taxon>Euteleostomi</taxon>
        <taxon>Actinopterygii</taxon>
        <taxon>Neopterygii</taxon>
        <taxon>Teleostei</taxon>
        <taxon>Protacanthopterygii</taxon>
        <taxon>Esociformes</taxon>
        <taxon>Umbridae</taxon>
        <taxon>Dallia</taxon>
    </lineage>
</organism>
<protein>
    <submittedName>
        <fullName evidence="1">Uncharacterized protein</fullName>
    </submittedName>
</protein>
<evidence type="ECO:0000313" key="2">
    <source>
        <dbReference type="Proteomes" id="UP001157502"/>
    </source>
</evidence>
<feature type="non-terminal residue" evidence="1">
    <location>
        <position position="227"/>
    </location>
</feature>
<accession>A0ACC2FCS0</accession>
<proteinExistence type="predicted"/>
<dbReference type="Proteomes" id="UP001157502">
    <property type="component" value="Chromosome 30"/>
</dbReference>
<gene>
    <name evidence="1" type="ORF">DPEC_G00316580</name>
</gene>
<name>A0ACC2FCS0_DALPE</name>
<sequence>MDKNQPKSQQWRISALGRSKKPTAAVDTLHFTDVLRGCFAVTDMVSRGHTQTHTHTHLVINGGLFLLTATVTLLHSMAGLIGLLAYSWVSTKLASHTRSVLVKCLPKQLCDSPFNHAERWTVSILTVFTLTTKYVVVCSPLCQFLRSQMSGPAVPNVRSSGPKCQVLRSQMSGPTVPNVRSYGPKCQVLRSQMSGPAVPNVRSSGPKCQVLWSQMSDPTVPNVRSCG</sequence>
<reference evidence="1" key="1">
    <citation type="submission" date="2021-05" db="EMBL/GenBank/DDBJ databases">
        <authorList>
            <person name="Pan Q."/>
            <person name="Jouanno E."/>
            <person name="Zahm M."/>
            <person name="Klopp C."/>
            <person name="Cabau C."/>
            <person name="Louis A."/>
            <person name="Berthelot C."/>
            <person name="Parey E."/>
            <person name="Roest Crollius H."/>
            <person name="Montfort J."/>
            <person name="Robinson-Rechavi M."/>
            <person name="Bouchez O."/>
            <person name="Lampietro C."/>
            <person name="Lopez Roques C."/>
            <person name="Donnadieu C."/>
            <person name="Postlethwait J."/>
            <person name="Bobe J."/>
            <person name="Dillon D."/>
            <person name="Chandos A."/>
            <person name="von Hippel F."/>
            <person name="Guiguen Y."/>
        </authorList>
    </citation>
    <scope>NUCLEOTIDE SEQUENCE</scope>
    <source>
        <strain evidence="1">YG-Jan2019</strain>
    </source>
</reference>
<keyword evidence="2" id="KW-1185">Reference proteome</keyword>
<evidence type="ECO:0000313" key="1">
    <source>
        <dbReference type="EMBL" id="KAJ7989155.1"/>
    </source>
</evidence>
<comment type="caution">
    <text evidence="1">The sequence shown here is derived from an EMBL/GenBank/DDBJ whole genome shotgun (WGS) entry which is preliminary data.</text>
</comment>